<protein>
    <submittedName>
        <fullName evidence="1">Uncharacterized protein</fullName>
    </submittedName>
</protein>
<accession>A0AAW1RY98</accession>
<name>A0AAW1RY98_9CHLO</name>
<dbReference type="AlphaFoldDB" id="A0AAW1RY98"/>
<dbReference type="EMBL" id="JALJOS010000005">
    <property type="protein sequence ID" value="KAK9838797.1"/>
    <property type="molecule type" value="Genomic_DNA"/>
</dbReference>
<gene>
    <name evidence="1" type="ORF">WJX74_003496</name>
</gene>
<reference evidence="1 2" key="1">
    <citation type="journal article" date="2024" name="Nat. Commun.">
        <title>Phylogenomics reveals the evolutionary origins of lichenization in chlorophyte algae.</title>
        <authorList>
            <person name="Puginier C."/>
            <person name="Libourel C."/>
            <person name="Otte J."/>
            <person name="Skaloud P."/>
            <person name="Haon M."/>
            <person name="Grisel S."/>
            <person name="Petersen M."/>
            <person name="Berrin J.G."/>
            <person name="Delaux P.M."/>
            <person name="Dal Grande F."/>
            <person name="Keller J."/>
        </authorList>
    </citation>
    <scope>NUCLEOTIDE SEQUENCE [LARGE SCALE GENOMIC DNA]</scope>
    <source>
        <strain evidence="1 2">SAG 2145</strain>
    </source>
</reference>
<evidence type="ECO:0000313" key="1">
    <source>
        <dbReference type="EMBL" id="KAK9838797.1"/>
    </source>
</evidence>
<evidence type="ECO:0000313" key="2">
    <source>
        <dbReference type="Proteomes" id="UP001438707"/>
    </source>
</evidence>
<dbReference type="Proteomes" id="UP001438707">
    <property type="component" value="Unassembled WGS sequence"/>
</dbReference>
<keyword evidence="2" id="KW-1185">Reference proteome</keyword>
<proteinExistence type="predicted"/>
<comment type="caution">
    <text evidence="1">The sequence shown here is derived from an EMBL/GenBank/DDBJ whole genome shotgun (WGS) entry which is preliminary data.</text>
</comment>
<organism evidence="1 2">
    <name type="scientific">Apatococcus lobatus</name>
    <dbReference type="NCBI Taxonomy" id="904363"/>
    <lineage>
        <taxon>Eukaryota</taxon>
        <taxon>Viridiplantae</taxon>
        <taxon>Chlorophyta</taxon>
        <taxon>core chlorophytes</taxon>
        <taxon>Trebouxiophyceae</taxon>
        <taxon>Chlorellales</taxon>
        <taxon>Chlorellaceae</taxon>
        <taxon>Apatococcus</taxon>
    </lineage>
</organism>
<sequence>MLCRGSERSEYGAAVRGDLVICCATAEPLYSPQTFTRAGSRRARAVFRRLNFCSRGAPKKFQFIVRRFMFETTRQTVAWGVIGPFVCGNVIYGNAASQTRAQSQKACQSSDRGRVGLDLYSYHGYF</sequence>